<evidence type="ECO:0008006" key="3">
    <source>
        <dbReference type="Google" id="ProtNLM"/>
    </source>
</evidence>
<dbReference type="AlphaFoldDB" id="A0A5J4PCJ7"/>
<feature type="transmembrane region" description="Helical" evidence="1">
    <location>
        <begin position="34"/>
        <end position="51"/>
    </location>
</feature>
<keyword evidence="1" id="KW-1133">Transmembrane helix</keyword>
<feature type="transmembrane region" description="Helical" evidence="1">
    <location>
        <begin position="185"/>
        <end position="204"/>
    </location>
</feature>
<sequence length="219" mass="25423">VKKVKLTPVKMQEEVVPVREKGIPIAHTLRTENGVIIVLLGCFLLLAFLLSHGKRFLRQQLTGFMMHRERASIFVTSGVIDPRYLMLLVLQTCIFTGFCMFYYFRYELPELAERFSSLSLVGIYVCVSLAYLLFKWIIYFFLSSVFFSASQTRLWMDSYAALVYFLGIVLFPVFLLLIYLELSTVYILIIGIILLIAVKFSILYKWKKLFSVNIYGLLL</sequence>
<feature type="non-terminal residue" evidence="2">
    <location>
        <position position="219"/>
    </location>
</feature>
<comment type="caution">
    <text evidence="2">The sequence shown here is derived from an EMBL/GenBank/DDBJ whole genome shotgun (WGS) entry which is preliminary data.</text>
</comment>
<dbReference type="Pfam" id="PF14093">
    <property type="entry name" value="DUF4271"/>
    <property type="match status" value="1"/>
</dbReference>
<feature type="transmembrane region" description="Helical" evidence="1">
    <location>
        <begin position="116"/>
        <end position="147"/>
    </location>
</feature>
<name>A0A5J4PCJ7_9ZZZZ</name>
<dbReference type="InterPro" id="IPR025367">
    <property type="entry name" value="DUF4271"/>
</dbReference>
<proteinExistence type="predicted"/>
<protein>
    <recommendedName>
        <fullName evidence="3">DUF4271 domain-containing protein</fullName>
    </recommendedName>
</protein>
<keyword evidence="1" id="KW-0472">Membrane</keyword>
<accession>A0A5J4PCJ7</accession>
<reference evidence="2" key="1">
    <citation type="submission" date="2019-03" db="EMBL/GenBank/DDBJ databases">
        <title>Single cell metagenomics reveals metabolic interactions within the superorganism composed of flagellate Streblomastix strix and complex community of Bacteroidetes bacteria on its surface.</title>
        <authorList>
            <person name="Treitli S.C."/>
            <person name="Kolisko M."/>
            <person name="Husnik F."/>
            <person name="Keeling P."/>
            <person name="Hampl V."/>
        </authorList>
    </citation>
    <scope>NUCLEOTIDE SEQUENCE</scope>
    <source>
        <strain evidence="2">STM</strain>
    </source>
</reference>
<feature type="non-terminal residue" evidence="2">
    <location>
        <position position="1"/>
    </location>
</feature>
<keyword evidence="1" id="KW-0812">Transmembrane</keyword>
<feature type="transmembrane region" description="Helical" evidence="1">
    <location>
        <begin position="159"/>
        <end position="179"/>
    </location>
</feature>
<evidence type="ECO:0000313" key="2">
    <source>
        <dbReference type="EMBL" id="KAA6306401.1"/>
    </source>
</evidence>
<organism evidence="2">
    <name type="scientific">termite gut metagenome</name>
    <dbReference type="NCBI Taxonomy" id="433724"/>
    <lineage>
        <taxon>unclassified sequences</taxon>
        <taxon>metagenomes</taxon>
        <taxon>organismal metagenomes</taxon>
    </lineage>
</organism>
<gene>
    <name evidence="2" type="ORF">EZS27_041943</name>
</gene>
<dbReference type="EMBL" id="SNRY01009941">
    <property type="protein sequence ID" value="KAA6306401.1"/>
    <property type="molecule type" value="Genomic_DNA"/>
</dbReference>
<feature type="transmembrane region" description="Helical" evidence="1">
    <location>
        <begin position="84"/>
        <end position="104"/>
    </location>
</feature>
<evidence type="ECO:0000256" key="1">
    <source>
        <dbReference type="SAM" id="Phobius"/>
    </source>
</evidence>